<dbReference type="GO" id="GO:0019228">
    <property type="term" value="P:neuronal action potential"/>
    <property type="evidence" value="ECO:0007669"/>
    <property type="project" value="TreeGrafter"/>
</dbReference>
<name>A0A9D4TCW0_RHISA</name>
<dbReference type="Pfam" id="PF00520">
    <property type="entry name" value="Ion_trans"/>
    <property type="match status" value="1"/>
</dbReference>
<dbReference type="AlphaFoldDB" id="A0A9D4TCW0"/>
<reference evidence="7" key="1">
    <citation type="journal article" date="2020" name="Cell">
        <title>Large-Scale Comparative Analyses of Tick Genomes Elucidate Their Genetic Diversity and Vector Capacities.</title>
        <authorList>
            <consortium name="Tick Genome and Microbiome Consortium (TIGMIC)"/>
            <person name="Jia N."/>
            <person name="Wang J."/>
            <person name="Shi W."/>
            <person name="Du L."/>
            <person name="Sun Y."/>
            <person name="Zhan W."/>
            <person name="Jiang J.F."/>
            <person name="Wang Q."/>
            <person name="Zhang B."/>
            <person name="Ji P."/>
            <person name="Bell-Sakyi L."/>
            <person name="Cui X.M."/>
            <person name="Yuan T.T."/>
            <person name="Jiang B.G."/>
            <person name="Yang W.F."/>
            <person name="Lam T.T."/>
            <person name="Chang Q.C."/>
            <person name="Ding S.J."/>
            <person name="Wang X.J."/>
            <person name="Zhu J.G."/>
            <person name="Ruan X.D."/>
            <person name="Zhao L."/>
            <person name="Wei J.T."/>
            <person name="Ye R.Z."/>
            <person name="Que T.C."/>
            <person name="Du C.H."/>
            <person name="Zhou Y.H."/>
            <person name="Cheng J.X."/>
            <person name="Dai P.F."/>
            <person name="Guo W.B."/>
            <person name="Han X.H."/>
            <person name="Huang E.J."/>
            <person name="Li L.F."/>
            <person name="Wei W."/>
            <person name="Gao Y.C."/>
            <person name="Liu J.Z."/>
            <person name="Shao H.Z."/>
            <person name="Wang X."/>
            <person name="Wang C.C."/>
            <person name="Yang T.C."/>
            <person name="Huo Q.B."/>
            <person name="Li W."/>
            <person name="Chen H.Y."/>
            <person name="Chen S.E."/>
            <person name="Zhou L.G."/>
            <person name="Ni X.B."/>
            <person name="Tian J.H."/>
            <person name="Sheng Y."/>
            <person name="Liu T."/>
            <person name="Pan Y.S."/>
            <person name="Xia L.Y."/>
            <person name="Li J."/>
            <person name="Zhao F."/>
            <person name="Cao W.C."/>
        </authorList>
    </citation>
    <scope>NUCLEOTIDE SEQUENCE</scope>
    <source>
        <strain evidence="7">Rsan-2018</strain>
    </source>
</reference>
<sequence length="145" mass="15654">MVRGRLELASALFTVLLSVDVALVLVAKGPHAYFSSGWHLLDFIVQSVDALASSVPSIGNVLVVCAFIWIIFGVVGVSVFAGRLWHCVDARGQSLDPDLVPDRATCHMLGFTWTNENVQFDNLGEASLALLQVRLPGRTDPAKHA</sequence>
<dbReference type="SUPFAM" id="SSF81324">
    <property type="entry name" value="Voltage-gated potassium channels"/>
    <property type="match status" value="1"/>
</dbReference>
<dbReference type="PANTHER" id="PTHR10037:SF62">
    <property type="entry name" value="SODIUM CHANNEL PROTEIN 60E"/>
    <property type="match status" value="1"/>
</dbReference>
<dbReference type="EMBL" id="JABSTV010000883">
    <property type="protein sequence ID" value="KAH7985495.1"/>
    <property type="molecule type" value="Genomic_DNA"/>
</dbReference>
<evidence type="ECO:0000259" key="6">
    <source>
        <dbReference type="Pfam" id="PF00520"/>
    </source>
</evidence>
<dbReference type="GO" id="GO:0005248">
    <property type="term" value="F:voltage-gated sodium channel activity"/>
    <property type="evidence" value="ECO:0007669"/>
    <property type="project" value="TreeGrafter"/>
</dbReference>
<keyword evidence="8" id="KW-1185">Reference proteome</keyword>
<protein>
    <recommendedName>
        <fullName evidence="6">Ion transport domain-containing protein</fullName>
    </recommendedName>
</protein>
<evidence type="ECO:0000256" key="1">
    <source>
        <dbReference type="ARBA" id="ARBA00004141"/>
    </source>
</evidence>
<dbReference type="GO" id="GO:0086010">
    <property type="term" value="P:membrane depolarization during action potential"/>
    <property type="evidence" value="ECO:0007669"/>
    <property type="project" value="TreeGrafter"/>
</dbReference>
<dbReference type="VEuPathDB" id="VectorBase:RSAN_037340"/>
<gene>
    <name evidence="7" type="ORF">HPB52_025606</name>
</gene>
<evidence type="ECO:0000313" key="8">
    <source>
        <dbReference type="Proteomes" id="UP000821837"/>
    </source>
</evidence>
<organism evidence="7 8">
    <name type="scientific">Rhipicephalus sanguineus</name>
    <name type="common">Brown dog tick</name>
    <name type="synonym">Ixodes sanguineus</name>
    <dbReference type="NCBI Taxonomy" id="34632"/>
    <lineage>
        <taxon>Eukaryota</taxon>
        <taxon>Metazoa</taxon>
        <taxon>Ecdysozoa</taxon>
        <taxon>Arthropoda</taxon>
        <taxon>Chelicerata</taxon>
        <taxon>Arachnida</taxon>
        <taxon>Acari</taxon>
        <taxon>Parasitiformes</taxon>
        <taxon>Ixodida</taxon>
        <taxon>Ixodoidea</taxon>
        <taxon>Ixodidae</taxon>
        <taxon>Rhipicephalinae</taxon>
        <taxon>Rhipicephalus</taxon>
        <taxon>Rhipicephalus</taxon>
    </lineage>
</organism>
<dbReference type="Proteomes" id="UP000821837">
    <property type="component" value="Unassembled WGS sequence"/>
</dbReference>
<reference evidence="7" key="2">
    <citation type="submission" date="2021-09" db="EMBL/GenBank/DDBJ databases">
        <authorList>
            <person name="Jia N."/>
            <person name="Wang J."/>
            <person name="Shi W."/>
            <person name="Du L."/>
            <person name="Sun Y."/>
            <person name="Zhan W."/>
            <person name="Jiang J."/>
            <person name="Wang Q."/>
            <person name="Zhang B."/>
            <person name="Ji P."/>
            <person name="Sakyi L.B."/>
            <person name="Cui X."/>
            <person name="Yuan T."/>
            <person name="Jiang B."/>
            <person name="Yang W."/>
            <person name="Lam T.T.-Y."/>
            <person name="Chang Q."/>
            <person name="Ding S."/>
            <person name="Wang X."/>
            <person name="Zhu J."/>
            <person name="Ruan X."/>
            <person name="Zhao L."/>
            <person name="Wei J."/>
            <person name="Que T."/>
            <person name="Du C."/>
            <person name="Cheng J."/>
            <person name="Dai P."/>
            <person name="Han X."/>
            <person name="Huang E."/>
            <person name="Gao Y."/>
            <person name="Liu J."/>
            <person name="Shao H."/>
            <person name="Ye R."/>
            <person name="Li L."/>
            <person name="Wei W."/>
            <person name="Wang X."/>
            <person name="Wang C."/>
            <person name="Huo Q."/>
            <person name="Li W."/>
            <person name="Guo W."/>
            <person name="Chen H."/>
            <person name="Chen S."/>
            <person name="Zhou L."/>
            <person name="Zhou L."/>
            <person name="Ni X."/>
            <person name="Tian J."/>
            <person name="Zhou Y."/>
            <person name="Sheng Y."/>
            <person name="Liu T."/>
            <person name="Pan Y."/>
            <person name="Xia L."/>
            <person name="Li J."/>
            <person name="Zhao F."/>
            <person name="Cao W."/>
        </authorList>
    </citation>
    <scope>NUCLEOTIDE SEQUENCE</scope>
    <source>
        <strain evidence="7">Rsan-2018</strain>
        <tissue evidence="7">Larvae</tissue>
    </source>
</reference>
<dbReference type="GO" id="GO:0001518">
    <property type="term" value="C:voltage-gated sodium channel complex"/>
    <property type="evidence" value="ECO:0007669"/>
    <property type="project" value="TreeGrafter"/>
</dbReference>
<evidence type="ECO:0000256" key="3">
    <source>
        <dbReference type="ARBA" id="ARBA00022989"/>
    </source>
</evidence>
<keyword evidence="3 5" id="KW-1133">Transmembrane helix</keyword>
<accession>A0A9D4TCW0</accession>
<comment type="subcellular location">
    <subcellularLocation>
        <location evidence="1">Membrane</location>
        <topology evidence="1">Multi-pass membrane protein</topology>
    </subcellularLocation>
</comment>
<evidence type="ECO:0000313" key="7">
    <source>
        <dbReference type="EMBL" id="KAH7985495.1"/>
    </source>
</evidence>
<evidence type="ECO:0000256" key="2">
    <source>
        <dbReference type="ARBA" id="ARBA00022692"/>
    </source>
</evidence>
<comment type="caution">
    <text evidence="7">The sequence shown here is derived from an EMBL/GenBank/DDBJ whole genome shotgun (WGS) entry which is preliminary data.</text>
</comment>
<feature type="domain" description="Ion transport" evidence="6">
    <location>
        <begin position="48"/>
        <end position="133"/>
    </location>
</feature>
<feature type="transmembrane region" description="Helical" evidence="5">
    <location>
        <begin position="61"/>
        <end position="81"/>
    </location>
</feature>
<evidence type="ECO:0000256" key="5">
    <source>
        <dbReference type="SAM" id="Phobius"/>
    </source>
</evidence>
<proteinExistence type="predicted"/>
<dbReference type="PANTHER" id="PTHR10037">
    <property type="entry name" value="VOLTAGE-GATED CATION CHANNEL CALCIUM AND SODIUM"/>
    <property type="match status" value="1"/>
</dbReference>
<keyword evidence="2 5" id="KW-0812">Transmembrane</keyword>
<dbReference type="InterPro" id="IPR043203">
    <property type="entry name" value="VGCC_Ca_Na"/>
</dbReference>
<dbReference type="InterPro" id="IPR005821">
    <property type="entry name" value="Ion_trans_dom"/>
</dbReference>
<dbReference type="Gene3D" id="1.10.287.70">
    <property type="match status" value="1"/>
</dbReference>
<keyword evidence="4 5" id="KW-0472">Membrane</keyword>
<evidence type="ECO:0000256" key="4">
    <source>
        <dbReference type="ARBA" id="ARBA00023136"/>
    </source>
</evidence>